<keyword evidence="2" id="KW-0472">Membrane</keyword>
<feature type="transmembrane region" description="Helical" evidence="2">
    <location>
        <begin position="68"/>
        <end position="97"/>
    </location>
</feature>
<evidence type="ECO:0000256" key="1">
    <source>
        <dbReference type="SAM" id="MobiDB-lite"/>
    </source>
</evidence>
<protein>
    <submittedName>
        <fullName evidence="3">Uncharacterized protein</fullName>
    </submittedName>
</protein>
<gene>
    <name evidence="3" type="ORF">OCTVUL_1B011309</name>
</gene>
<evidence type="ECO:0000313" key="3">
    <source>
        <dbReference type="EMBL" id="CAI9719073.1"/>
    </source>
</evidence>
<accession>A0AA36AMW8</accession>
<keyword evidence="4" id="KW-1185">Reference proteome</keyword>
<dbReference type="Proteomes" id="UP001162480">
    <property type="component" value="Chromosome 3"/>
</dbReference>
<evidence type="ECO:0000256" key="2">
    <source>
        <dbReference type="SAM" id="Phobius"/>
    </source>
</evidence>
<reference evidence="3" key="1">
    <citation type="submission" date="2023-08" db="EMBL/GenBank/DDBJ databases">
        <authorList>
            <person name="Alioto T."/>
            <person name="Alioto T."/>
            <person name="Gomez Garrido J."/>
        </authorList>
    </citation>
    <scope>NUCLEOTIDE SEQUENCE</scope>
</reference>
<organism evidence="3 4">
    <name type="scientific">Octopus vulgaris</name>
    <name type="common">Common octopus</name>
    <dbReference type="NCBI Taxonomy" id="6645"/>
    <lineage>
        <taxon>Eukaryota</taxon>
        <taxon>Metazoa</taxon>
        <taxon>Spiralia</taxon>
        <taxon>Lophotrochozoa</taxon>
        <taxon>Mollusca</taxon>
        <taxon>Cephalopoda</taxon>
        <taxon>Coleoidea</taxon>
        <taxon>Octopodiformes</taxon>
        <taxon>Octopoda</taxon>
        <taxon>Incirrata</taxon>
        <taxon>Octopodidae</taxon>
        <taxon>Octopus</taxon>
    </lineage>
</organism>
<name>A0AA36AMW8_OCTVU</name>
<sequence length="102" mass="11359">MKRKTGVEYNQKLKKKEAEEEREEEEGKELQQAPSEVNIFAEFLKLCVLFDVLDVEVRRIVDIDVDAVDVVALVVVVVVANVAVCAVVTFTVVAPVFECCCA</sequence>
<keyword evidence="2" id="KW-0812">Transmembrane</keyword>
<feature type="region of interest" description="Disordered" evidence="1">
    <location>
        <begin position="1"/>
        <end position="29"/>
    </location>
</feature>
<dbReference type="EMBL" id="OX597816">
    <property type="protein sequence ID" value="CAI9719073.1"/>
    <property type="molecule type" value="Genomic_DNA"/>
</dbReference>
<keyword evidence="2" id="KW-1133">Transmembrane helix</keyword>
<proteinExistence type="predicted"/>
<evidence type="ECO:0000313" key="4">
    <source>
        <dbReference type="Proteomes" id="UP001162480"/>
    </source>
</evidence>
<dbReference type="AlphaFoldDB" id="A0AA36AMW8"/>